<evidence type="ECO:0008006" key="4">
    <source>
        <dbReference type="Google" id="ProtNLM"/>
    </source>
</evidence>
<dbReference type="GeneID" id="14890201"/>
<dbReference type="VEuPathDB" id="AmoebaDB:EIN_154900"/>
<keyword evidence="1" id="KW-0472">Membrane</keyword>
<feature type="transmembrane region" description="Helical" evidence="1">
    <location>
        <begin position="70"/>
        <end position="94"/>
    </location>
</feature>
<gene>
    <name evidence="2" type="ORF">EIN_154900</name>
</gene>
<evidence type="ECO:0000313" key="3">
    <source>
        <dbReference type="Proteomes" id="UP000014680"/>
    </source>
</evidence>
<evidence type="ECO:0000256" key="1">
    <source>
        <dbReference type="SAM" id="Phobius"/>
    </source>
</evidence>
<dbReference type="AlphaFoldDB" id="A0A0A1UCM2"/>
<protein>
    <recommendedName>
        <fullName evidence="4">Transmembrane protein</fullName>
    </recommendedName>
</protein>
<sequence>METYAMQQQPYPFQQATELMYSPIYPQITPNQSINPYYQTEVVSNKPVVVLPHINPDVVGPEKQTQHTDMIAVLLYIFGFFCFGLWILCFLLFYKSSSKRARLFARLSFTTLFVISLILVCVVCFLITFM</sequence>
<reference evidence="2 3" key="1">
    <citation type="submission" date="2012-10" db="EMBL/GenBank/DDBJ databases">
        <authorList>
            <person name="Zafar N."/>
            <person name="Inman J."/>
            <person name="Hall N."/>
            <person name="Lorenzi H."/>
            <person name="Caler E."/>
        </authorList>
    </citation>
    <scope>NUCLEOTIDE SEQUENCE [LARGE SCALE GENOMIC DNA]</scope>
    <source>
        <strain evidence="2 3">IP1</strain>
    </source>
</reference>
<organism evidence="2 3">
    <name type="scientific">Entamoeba invadens IP1</name>
    <dbReference type="NCBI Taxonomy" id="370355"/>
    <lineage>
        <taxon>Eukaryota</taxon>
        <taxon>Amoebozoa</taxon>
        <taxon>Evosea</taxon>
        <taxon>Archamoebae</taxon>
        <taxon>Mastigamoebida</taxon>
        <taxon>Entamoebidae</taxon>
        <taxon>Entamoeba</taxon>
    </lineage>
</organism>
<dbReference type="PANTHER" id="PTHR34078:SF3">
    <property type="entry name" value="TRANSMEMBRANE PROTEIN"/>
    <property type="match status" value="1"/>
</dbReference>
<dbReference type="Proteomes" id="UP000014680">
    <property type="component" value="Unassembled WGS sequence"/>
</dbReference>
<dbReference type="KEGG" id="eiv:EIN_154900"/>
<dbReference type="PANTHER" id="PTHR34078">
    <property type="entry name" value="EXPRESSED PROTEIN"/>
    <property type="match status" value="1"/>
</dbReference>
<keyword evidence="1" id="KW-1133">Transmembrane helix</keyword>
<proteinExistence type="predicted"/>
<feature type="transmembrane region" description="Helical" evidence="1">
    <location>
        <begin position="106"/>
        <end position="129"/>
    </location>
</feature>
<name>A0A0A1UCM2_ENTIV</name>
<dbReference type="RefSeq" id="XP_004258174.1">
    <property type="nucleotide sequence ID" value="XM_004258126.1"/>
</dbReference>
<keyword evidence="3" id="KW-1185">Reference proteome</keyword>
<accession>A0A0A1UCM2</accession>
<evidence type="ECO:0000313" key="2">
    <source>
        <dbReference type="EMBL" id="ELP91403.1"/>
    </source>
</evidence>
<dbReference type="EMBL" id="KB206474">
    <property type="protein sequence ID" value="ELP91403.1"/>
    <property type="molecule type" value="Genomic_DNA"/>
</dbReference>
<keyword evidence="1" id="KW-0812">Transmembrane</keyword>